<accession>A0ABV7WYT4</accession>
<dbReference type="InterPro" id="IPR035906">
    <property type="entry name" value="MetI-like_sf"/>
</dbReference>
<feature type="compositionally biased region" description="Low complexity" evidence="9">
    <location>
        <begin position="45"/>
        <end position="69"/>
    </location>
</feature>
<evidence type="ECO:0000256" key="8">
    <source>
        <dbReference type="ARBA" id="ARBA00025323"/>
    </source>
</evidence>
<dbReference type="NCBIfam" id="TIGR02140">
    <property type="entry name" value="permease_CysW"/>
    <property type="match status" value="1"/>
</dbReference>
<sequence>MPPLSQPRSFASSLAGELDPLAGRRPSSADPHDGRHRARNFRTRPGPIFGNGPAGAAAATPSSAGKAAPRPGQSHATVRSPAEIALIALAVLLAGLTLLVPLALIFSFALREGLGVYFSNIVEPNTRHAILLTVLTALVVVPVNIVVGAALAWLVTRFRFRGRQLLVSFIDLPAAMSPIVAGVTYLFLYGGQGLFGPALQAAGLQVMFTPLAIVLVSLFVTAPYAARELIPMMSQQGTEDEEAALSLGATGWQMFRYVTLPNISWALVYGAVLTNARVMGEFGAVSVVSGAIRGQTNTLPLQINLLFNDFNITGAFAAASTLTLIAVATLAIKAALEARRRQ</sequence>
<keyword evidence="5 10" id="KW-1133">Transmembrane helix</keyword>
<dbReference type="PANTHER" id="PTHR30406">
    <property type="entry name" value="SULFATE TRANSPORT SYSTEM PERMEASE PROTEIN"/>
    <property type="match status" value="1"/>
</dbReference>
<feature type="compositionally biased region" description="Polar residues" evidence="9">
    <location>
        <begin position="1"/>
        <end position="12"/>
    </location>
</feature>
<name>A0ABV7WYT4_9HYPH</name>
<evidence type="ECO:0000259" key="11">
    <source>
        <dbReference type="PROSITE" id="PS50928"/>
    </source>
</evidence>
<dbReference type="InterPro" id="IPR011866">
    <property type="entry name" value="CysW_permease"/>
</dbReference>
<reference evidence="13" key="1">
    <citation type="journal article" date="2019" name="Int. J. Syst. Evol. Microbiol.">
        <title>The Global Catalogue of Microorganisms (GCM) 10K type strain sequencing project: providing services to taxonomists for standard genome sequencing and annotation.</title>
        <authorList>
            <consortium name="The Broad Institute Genomics Platform"/>
            <consortium name="The Broad Institute Genome Sequencing Center for Infectious Disease"/>
            <person name="Wu L."/>
            <person name="Ma J."/>
        </authorList>
    </citation>
    <scope>NUCLEOTIDE SEQUENCE [LARGE SCALE GENOMIC DNA]</scope>
    <source>
        <strain evidence="13">KCTC 42281</strain>
    </source>
</reference>
<dbReference type="NCBIfam" id="TIGR00969">
    <property type="entry name" value="3a0106s02"/>
    <property type="match status" value="1"/>
</dbReference>
<dbReference type="PROSITE" id="PS50928">
    <property type="entry name" value="ABC_TM1"/>
    <property type="match status" value="1"/>
</dbReference>
<dbReference type="RefSeq" id="WP_380096052.1">
    <property type="nucleotide sequence ID" value="NZ_JBHRYD010000004.1"/>
</dbReference>
<feature type="transmembrane region" description="Helical" evidence="10">
    <location>
        <begin position="129"/>
        <end position="154"/>
    </location>
</feature>
<evidence type="ECO:0000256" key="9">
    <source>
        <dbReference type="SAM" id="MobiDB-lite"/>
    </source>
</evidence>
<comment type="subunit">
    <text evidence="2">The complex is composed of two ATP-binding proteins (CysA), two transmembrane proteins (CysT and CysW) and a solute-binding protein (CysP).</text>
</comment>
<feature type="domain" description="ABC transmembrane type-1" evidence="11">
    <location>
        <begin position="130"/>
        <end position="334"/>
    </location>
</feature>
<dbReference type="EMBL" id="JBHRYD010000004">
    <property type="protein sequence ID" value="MFC3704442.1"/>
    <property type="molecule type" value="Genomic_DNA"/>
</dbReference>
<keyword evidence="7 10" id="KW-0472">Membrane</keyword>
<keyword evidence="3" id="KW-0813">Transport</keyword>
<evidence type="ECO:0000256" key="2">
    <source>
        <dbReference type="ARBA" id="ARBA00011779"/>
    </source>
</evidence>
<gene>
    <name evidence="12" type="primary">cysW</name>
    <name evidence="12" type="ORF">ACFOOL_06705</name>
</gene>
<feature type="transmembrane region" description="Helical" evidence="10">
    <location>
        <begin position="166"/>
        <end position="188"/>
    </location>
</feature>
<evidence type="ECO:0000256" key="4">
    <source>
        <dbReference type="ARBA" id="ARBA00022692"/>
    </source>
</evidence>
<feature type="region of interest" description="Disordered" evidence="9">
    <location>
        <begin position="1"/>
        <end position="75"/>
    </location>
</feature>
<feature type="transmembrane region" description="Helical" evidence="10">
    <location>
        <begin position="266"/>
        <end position="292"/>
    </location>
</feature>
<feature type="transmembrane region" description="Helical" evidence="10">
    <location>
        <begin position="312"/>
        <end position="336"/>
    </location>
</feature>
<dbReference type="InterPro" id="IPR000515">
    <property type="entry name" value="MetI-like"/>
</dbReference>
<evidence type="ECO:0000313" key="13">
    <source>
        <dbReference type="Proteomes" id="UP001595613"/>
    </source>
</evidence>
<evidence type="ECO:0000256" key="3">
    <source>
        <dbReference type="ARBA" id="ARBA00022448"/>
    </source>
</evidence>
<feature type="transmembrane region" description="Helical" evidence="10">
    <location>
        <begin position="208"/>
        <end position="226"/>
    </location>
</feature>
<keyword evidence="6" id="KW-0764">Sulfate transport</keyword>
<dbReference type="CDD" id="cd06261">
    <property type="entry name" value="TM_PBP2"/>
    <property type="match status" value="1"/>
</dbReference>
<proteinExistence type="predicted"/>
<protein>
    <submittedName>
        <fullName evidence="12">Sulfate ABC transporter permease subunit CysW</fullName>
    </submittedName>
</protein>
<dbReference type="SUPFAM" id="SSF161098">
    <property type="entry name" value="MetI-like"/>
    <property type="match status" value="1"/>
</dbReference>
<evidence type="ECO:0000256" key="1">
    <source>
        <dbReference type="ARBA" id="ARBA00004651"/>
    </source>
</evidence>
<evidence type="ECO:0000313" key="12">
    <source>
        <dbReference type="EMBL" id="MFC3704442.1"/>
    </source>
</evidence>
<evidence type="ECO:0000256" key="5">
    <source>
        <dbReference type="ARBA" id="ARBA00022989"/>
    </source>
</evidence>
<dbReference type="Proteomes" id="UP001595613">
    <property type="component" value="Unassembled WGS sequence"/>
</dbReference>
<comment type="subcellular location">
    <subcellularLocation>
        <location evidence="1">Cell membrane</location>
        <topology evidence="1">Multi-pass membrane protein</topology>
    </subcellularLocation>
</comment>
<keyword evidence="13" id="KW-1185">Reference proteome</keyword>
<dbReference type="InterPro" id="IPR005667">
    <property type="entry name" value="Sulph_transpt2"/>
</dbReference>
<dbReference type="PANTHER" id="PTHR30406:SF9">
    <property type="entry name" value="SULFATE TRANSPORT SYSTEM PERMEASE PROTEIN CYSW"/>
    <property type="match status" value="1"/>
</dbReference>
<evidence type="ECO:0000256" key="6">
    <source>
        <dbReference type="ARBA" id="ARBA00023032"/>
    </source>
</evidence>
<comment type="function">
    <text evidence="8">Part of the ABC transporter complex CysAWTP (TC 3.A.1.6.1) involved in sulfate/thiosulfate import. Probably responsible for the translocation of the substrate across the membrane.</text>
</comment>
<evidence type="ECO:0000256" key="10">
    <source>
        <dbReference type="SAM" id="Phobius"/>
    </source>
</evidence>
<evidence type="ECO:0000256" key="7">
    <source>
        <dbReference type="ARBA" id="ARBA00023136"/>
    </source>
</evidence>
<dbReference type="Gene3D" id="1.10.3720.10">
    <property type="entry name" value="MetI-like"/>
    <property type="match status" value="1"/>
</dbReference>
<comment type="caution">
    <text evidence="12">The sequence shown here is derived from an EMBL/GenBank/DDBJ whole genome shotgun (WGS) entry which is preliminary data.</text>
</comment>
<organism evidence="12 13">
    <name type="scientific">Devosia honganensis</name>
    <dbReference type="NCBI Taxonomy" id="1610527"/>
    <lineage>
        <taxon>Bacteria</taxon>
        <taxon>Pseudomonadati</taxon>
        <taxon>Pseudomonadota</taxon>
        <taxon>Alphaproteobacteria</taxon>
        <taxon>Hyphomicrobiales</taxon>
        <taxon>Devosiaceae</taxon>
        <taxon>Devosia</taxon>
    </lineage>
</organism>
<feature type="transmembrane region" description="Helical" evidence="10">
    <location>
        <begin position="84"/>
        <end position="109"/>
    </location>
</feature>
<dbReference type="Pfam" id="PF00528">
    <property type="entry name" value="BPD_transp_1"/>
    <property type="match status" value="1"/>
</dbReference>
<keyword evidence="4 10" id="KW-0812">Transmembrane</keyword>